<dbReference type="HOGENOM" id="CLU_828946_0_0_1"/>
<dbReference type="GeneID" id="9225374"/>
<evidence type="ECO:0000256" key="2">
    <source>
        <dbReference type="SAM" id="SignalP"/>
    </source>
</evidence>
<reference evidence="4" key="1">
    <citation type="journal article" date="2012" name="MBio">
        <title>Comparative genome analysis of Trichophyton rubrum and related dermatophytes reveals candidate genes involved in infection.</title>
        <authorList>
            <person name="Martinez D.A."/>
            <person name="Oliver B.G."/>
            <person name="Graeser Y."/>
            <person name="Goldberg J.M."/>
            <person name="Li W."/>
            <person name="Martinez-Rossi N.M."/>
            <person name="Monod M."/>
            <person name="Shelest E."/>
            <person name="Barton R.C."/>
            <person name="Birch E."/>
            <person name="Brakhage A.A."/>
            <person name="Chen Z."/>
            <person name="Gurr S.J."/>
            <person name="Heiman D."/>
            <person name="Heitman J."/>
            <person name="Kosti I."/>
            <person name="Rossi A."/>
            <person name="Saif S."/>
            <person name="Samalova M."/>
            <person name="Saunders C.W."/>
            <person name="Shea T."/>
            <person name="Summerbell R.C."/>
            <person name="Xu J."/>
            <person name="Young S."/>
            <person name="Zeng Q."/>
            <person name="Birren B.W."/>
            <person name="Cuomo C.A."/>
            <person name="White T.C."/>
        </authorList>
    </citation>
    <scope>NUCLEOTIDE SEQUENCE [LARGE SCALE GENOMIC DNA]</scope>
    <source>
        <strain evidence="4">ATCC MYA-4605 / CBS 113480</strain>
    </source>
</reference>
<dbReference type="RefSeq" id="XP_002843479.1">
    <property type="nucleotide sequence ID" value="XM_002843433.1"/>
</dbReference>
<sequence length="335" mass="36286">MRVKSRLPETLLLLLLLYEMEDGRCSKVDIIDAPDEKSWKPEQSQSGRGEDGGYRCQRIYDVLHMKKRIGEMVREPEMTSGSRRKAGPCRENERYQNFKPVHTGAFSLDKDRLYQSCPSPTKPPTIPTCTTTSSLSRTEESSVELGTGTGRWAADFAFPPLPLWPRTSLPLEPAANVAHANYDFMPALYGETPKALKPGGWFEQAGISVVAVSDGGYLHGQMGCSGAELGGTRYRAGETGFVDVSGRSVNGRRRESHRMGKRGCPLLYSANAGRGIGLSALSSFLLCTPGSSDSGCARDESCATAYDGTCTTQDSCVSTCVDLIGVISPLPRPAL</sequence>
<evidence type="ECO:0000313" key="4">
    <source>
        <dbReference type="Proteomes" id="UP000002035"/>
    </source>
</evidence>
<gene>
    <name evidence="3" type="ORF">MCYG_07262</name>
</gene>
<name>C5FY45_ARTOC</name>
<evidence type="ECO:0000313" key="3">
    <source>
        <dbReference type="EMBL" id="EEQ34443.1"/>
    </source>
</evidence>
<dbReference type="AlphaFoldDB" id="C5FY45"/>
<feature type="region of interest" description="Disordered" evidence="1">
    <location>
        <begin position="117"/>
        <end position="139"/>
    </location>
</feature>
<organism evidence="3 4">
    <name type="scientific">Arthroderma otae (strain ATCC MYA-4605 / CBS 113480)</name>
    <name type="common">Microsporum canis</name>
    <dbReference type="NCBI Taxonomy" id="554155"/>
    <lineage>
        <taxon>Eukaryota</taxon>
        <taxon>Fungi</taxon>
        <taxon>Dikarya</taxon>
        <taxon>Ascomycota</taxon>
        <taxon>Pezizomycotina</taxon>
        <taxon>Eurotiomycetes</taxon>
        <taxon>Eurotiomycetidae</taxon>
        <taxon>Onygenales</taxon>
        <taxon>Arthrodermataceae</taxon>
        <taxon>Microsporum</taxon>
    </lineage>
</organism>
<keyword evidence="2" id="KW-0732">Signal</keyword>
<feature type="compositionally biased region" description="Low complexity" evidence="1">
    <location>
        <begin position="127"/>
        <end position="136"/>
    </location>
</feature>
<dbReference type="VEuPathDB" id="FungiDB:MCYG_07262"/>
<feature type="chain" id="PRO_5002949768" evidence="2">
    <location>
        <begin position="26"/>
        <end position="335"/>
    </location>
</feature>
<evidence type="ECO:0000256" key="1">
    <source>
        <dbReference type="SAM" id="MobiDB-lite"/>
    </source>
</evidence>
<keyword evidence="4" id="KW-1185">Reference proteome</keyword>
<dbReference type="Proteomes" id="UP000002035">
    <property type="component" value="Unassembled WGS sequence"/>
</dbReference>
<accession>C5FY45</accession>
<proteinExistence type="predicted"/>
<protein>
    <submittedName>
        <fullName evidence="3">Uncharacterized protein</fullName>
    </submittedName>
</protein>
<dbReference type="EMBL" id="DS995707">
    <property type="protein sequence ID" value="EEQ34443.1"/>
    <property type="molecule type" value="Genomic_DNA"/>
</dbReference>
<feature type="signal peptide" evidence="2">
    <location>
        <begin position="1"/>
        <end position="25"/>
    </location>
</feature>